<feature type="transmembrane region" description="Helical" evidence="1">
    <location>
        <begin position="36"/>
        <end position="57"/>
    </location>
</feature>
<keyword evidence="1" id="KW-1133">Transmembrane helix</keyword>
<evidence type="ECO:0000313" key="3">
    <source>
        <dbReference type="Proteomes" id="UP000245283"/>
    </source>
</evidence>
<accession>A0A2V1K5F7</accession>
<sequence length="142" mass="14672">MSAIPAGAPRRSGERQVIGGLPKLALVPTPAPARGLYGTILLCASLFLGAFGTVFFLNTQMVASAYELQSVNQQINEAAATEATLTDQVVGISTPEGLQKRANELGLVPAEDIRHLDLTTGSVVLPADPDAQFPDAADGSGN</sequence>
<reference evidence="3" key="1">
    <citation type="submission" date="2018-05" db="EMBL/GenBank/DDBJ databases">
        <authorList>
            <person name="Li Y."/>
        </authorList>
    </citation>
    <scope>NUCLEOTIDE SEQUENCE [LARGE SCALE GENOMIC DNA]</scope>
    <source>
        <strain evidence="3">sk1b4</strain>
    </source>
</reference>
<comment type="caution">
    <text evidence="2">The sequence shown here is derived from an EMBL/GenBank/DDBJ whole genome shotgun (WGS) entry which is preliminary data.</text>
</comment>
<evidence type="ECO:0008006" key="4">
    <source>
        <dbReference type="Google" id="ProtNLM"/>
    </source>
</evidence>
<proteinExistence type="predicted"/>
<keyword evidence="1" id="KW-0812">Transmembrane</keyword>
<dbReference type="AlphaFoldDB" id="A0A2V1K5F7"/>
<keyword evidence="1" id="KW-0472">Membrane</keyword>
<name>A0A2V1K5F7_9ACTO</name>
<dbReference type="RefSeq" id="WP_109094299.1">
    <property type="nucleotide sequence ID" value="NZ_CAMELQ010000003.1"/>
</dbReference>
<evidence type="ECO:0000313" key="2">
    <source>
        <dbReference type="EMBL" id="PWF25810.1"/>
    </source>
</evidence>
<organism evidence="2 3">
    <name type="scientific">Ancrocorticia populi</name>
    <dbReference type="NCBI Taxonomy" id="2175228"/>
    <lineage>
        <taxon>Bacteria</taxon>
        <taxon>Bacillati</taxon>
        <taxon>Actinomycetota</taxon>
        <taxon>Actinomycetes</taxon>
        <taxon>Actinomycetales</taxon>
        <taxon>Actinomycetaceae</taxon>
        <taxon>Ancrocorticia</taxon>
    </lineage>
</organism>
<dbReference type="Proteomes" id="UP000245283">
    <property type="component" value="Unassembled WGS sequence"/>
</dbReference>
<dbReference type="OrthoDB" id="3267558at2"/>
<dbReference type="EMBL" id="QETB01000005">
    <property type="protein sequence ID" value="PWF25810.1"/>
    <property type="molecule type" value="Genomic_DNA"/>
</dbReference>
<protein>
    <recommendedName>
        <fullName evidence="4">Cell division protein FtsL</fullName>
    </recommendedName>
</protein>
<keyword evidence="3" id="KW-1185">Reference proteome</keyword>
<evidence type="ECO:0000256" key="1">
    <source>
        <dbReference type="SAM" id="Phobius"/>
    </source>
</evidence>
<gene>
    <name evidence="2" type="ORF">DD236_10270</name>
</gene>